<dbReference type="EMBL" id="GIFC01016120">
    <property type="protein sequence ID" value="MXU98203.1"/>
    <property type="molecule type" value="Transcribed_RNA"/>
</dbReference>
<dbReference type="AlphaFoldDB" id="A0A6B0V7C9"/>
<evidence type="ECO:0000313" key="1">
    <source>
        <dbReference type="EMBL" id="MXU98203.1"/>
    </source>
</evidence>
<protein>
    <submittedName>
        <fullName evidence="1">Putative tick transposon</fullName>
    </submittedName>
</protein>
<dbReference type="PANTHER" id="PTHR45749">
    <property type="match status" value="1"/>
</dbReference>
<dbReference type="PANTHER" id="PTHR45749:SF21">
    <property type="entry name" value="DUF4371 DOMAIN-CONTAINING PROTEIN"/>
    <property type="match status" value="1"/>
</dbReference>
<sequence length="318" mass="35922">MSGVFVGESVLTFPKAIVQGPEKLAVCQGEQPPEISKNVGTAAADRIVPRVAQNSQESASSALNDGGSTVGLSPHCGANCHNTDETSHHPLPRFHSAKNYEFPKNSSDRPCQYSWFKRFSWLQYIEYRDVVICQKCIQAFREKGDDPAVIEPSFIKTGFSNWRKPLERFRGHETSRYHVESVTYLEMKKKGLVGIGHLTKHASRQQEEARATLRVIVSLVRYLCNTDQALQGRTKQEDNWIELLDERSGDIPALKKWLTRRDKWLSGAIQNEMIEIMAQMLQHNISTAINMSLFFKIIADETTDMMGDEQFALGGQCQ</sequence>
<name>A0A6B0V7C9_IXORI</name>
<organism evidence="1">
    <name type="scientific">Ixodes ricinus</name>
    <name type="common">Common tick</name>
    <name type="synonym">Acarus ricinus</name>
    <dbReference type="NCBI Taxonomy" id="34613"/>
    <lineage>
        <taxon>Eukaryota</taxon>
        <taxon>Metazoa</taxon>
        <taxon>Ecdysozoa</taxon>
        <taxon>Arthropoda</taxon>
        <taxon>Chelicerata</taxon>
        <taxon>Arachnida</taxon>
        <taxon>Acari</taxon>
        <taxon>Parasitiformes</taxon>
        <taxon>Ixodida</taxon>
        <taxon>Ixodoidea</taxon>
        <taxon>Ixodidae</taxon>
        <taxon>Ixodinae</taxon>
        <taxon>Ixodes</taxon>
    </lineage>
</organism>
<proteinExistence type="predicted"/>
<reference evidence="1" key="1">
    <citation type="submission" date="2019-12" db="EMBL/GenBank/DDBJ databases">
        <title>An insight into the sialome of adult female Ixodes ricinus ticks feeding for 6 days.</title>
        <authorList>
            <person name="Perner J."/>
            <person name="Ribeiro J.M.C."/>
        </authorList>
    </citation>
    <scope>NUCLEOTIDE SEQUENCE</scope>
    <source>
        <strain evidence="1">Semi-engorged</strain>
        <tissue evidence="1">Salivary glands</tissue>
    </source>
</reference>
<accession>A0A6B0V7C9</accession>